<organism evidence="3">
    <name type="scientific">marine sediment metagenome</name>
    <dbReference type="NCBI Taxonomy" id="412755"/>
    <lineage>
        <taxon>unclassified sequences</taxon>
        <taxon>metagenomes</taxon>
        <taxon>ecological metagenomes</taxon>
    </lineage>
</organism>
<evidence type="ECO:0000256" key="1">
    <source>
        <dbReference type="SAM" id="Coils"/>
    </source>
</evidence>
<keyword evidence="1" id="KW-0175">Coiled coil</keyword>
<comment type="caution">
    <text evidence="3">The sequence shown here is derived from an EMBL/GenBank/DDBJ whole genome shotgun (WGS) entry which is preliminary data.</text>
</comment>
<dbReference type="AlphaFoldDB" id="A0A0F9U0K8"/>
<evidence type="ECO:0000256" key="2">
    <source>
        <dbReference type="SAM" id="MobiDB-lite"/>
    </source>
</evidence>
<evidence type="ECO:0000313" key="3">
    <source>
        <dbReference type="EMBL" id="KKN54871.1"/>
    </source>
</evidence>
<dbReference type="EMBL" id="LAZR01000908">
    <property type="protein sequence ID" value="KKN54871.1"/>
    <property type="molecule type" value="Genomic_DNA"/>
</dbReference>
<protein>
    <submittedName>
        <fullName evidence="3">Uncharacterized protein</fullName>
    </submittedName>
</protein>
<feature type="coiled-coil region" evidence="1">
    <location>
        <begin position="24"/>
        <end position="71"/>
    </location>
</feature>
<reference evidence="3" key="1">
    <citation type="journal article" date="2015" name="Nature">
        <title>Complex archaea that bridge the gap between prokaryotes and eukaryotes.</title>
        <authorList>
            <person name="Spang A."/>
            <person name="Saw J.H."/>
            <person name="Jorgensen S.L."/>
            <person name="Zaremba-Niedzwiedzka K."/>
            <person name="Martijn J."/>
            <person name="Lind A.E."/>
            <person name="van Eijk R."/>
            <person name="Schleper C."/>
            <person name="Guy L."/>
            <person name="Ettema T.J."/>
        </authorList>
    </citation>
    <scope>NUCLEOTIDE SEQUENCE</scope>
</reference>
<name>A0A0F9U0K8_9ZZZZ</name>
<gene>
    <name evidence="3" type="ORF">LCGC14_0587640</name>
</gene>
<accession>A0A0F9U0K8</accession>
<feature type="region of interest" description="Disordered" evidence="2">
    <location>
        <begin position="79"/>
        <end position="98"/>
    </location>
</feature>
<sequence>MCEVCHLEHEPEYPCEAALASERSALWQERAVKAERLLLELRQEDNDCDEKLEKAERIRQAEAKIARVEALVARWWAELDDSDGADDDDPDDDAYLRGRADSAGQLRAALTPVKEA</sequence>
<proteinExistence type="predicted"/>
<feature type="compositionally biased region" description="Acidic residues" evidence="2">
    <location>
        <begin position="79"/>
        <end position="93"/>
    </location>
</feature>